<organism evidence="3 4">
    <name type="scientific">Entomortierella chlamydospora</name>
    <dbReference type="NCBI Taxonomy" id="101097"/>
    <lineage>
        <taxon>Eukaryota</taxon>
        <taxon>Fungi</taxon>
        <taxon>Fungi incertae sedis</taxon>
        <taxon>Mucoromycota</taxon>
        <taxon>Mortierellomycotina</taxon>
        <taxon>Mortierellomycetes</taxon>
        <taxon>Mortierellales</taxon>
        <taxon>Mortierellaceae</taxon>
        <taxon>Entomortierella</taxon>
    </lineage>
</organism>
<feature type="compositionally biased region" description="Polar residues" evidence="1">
    <location>
        <begin position="1168"/>
        <end position="1182"/>
    </location>
</feature>
<feature type="compositionally biased region" description="Low complexity" evidence="1">
    <location>
        <begin position="851"/>
        <end position="863"/>
    </location>
</feature>
<name>A0A9P6MV20_9FUNG</name>
<dbReference type="PROSITE" id="PS00741">
    <property type="entry name" value="DH_1"/>
    <property type="match status" value="1"/>
</dbReference>
<feature type="region of interest" description="Disordered" evidence="1">
    <location>
        <begin position="1168"/>
        <end position="1212"/>
    </location>
</feature>
<feature type="compositionally biased region" description="Basic and acidic residues" evidence="1">
    <location>
        <begin position="1035"/>
        <end position="1051"/>
    </location>
</feature>
<dbReference type="SUPFAM" id="SSF48065">
    <property type="entry name" value="DBL homology domain (DH-domain)"/>
    <property type="match status" value="1"/>
</dbReference>
<dbReference type="Proteomes" id="UP000703661">
    <property type="component" value="Unassembled WGS sequence"/>
</dbReference>
<dbReference type="SUPFAM" id="SSF50729">
    <property type="entry name" value="PH domain-like"/>
    <property type="match status" value="1"/>
</dbReference>
<dbReference type="InterPro" id="IPR001331">
    <property type="entry name" value="GDS_CDC24_CS"/>
</dbReference>
<dbReference type="GO" id="GO:0035556">
    <property type="term" value="P:intracellular signal transduction"/>
    <property type="evidence" value="ECO:0007669"/>
    <property type="project" value="InterPro"/>
</dbReference>
<evidence type="ECO:0000259" key="2">
    <source>
        <dbReference type="PROSITE" id="PS50010"/>
    </source>
</evidence>
<dbReference type="GO" id="GO:0005737">
    <property type="term" value="C:cytoplasm"/>
    <property type="evidence" value="ECO:0007669"/>
    <property type="project" value="TreeGrafter"/>
</dbReference>
<dbReference type="PROSITE" id="PS50010">
    <property type="entry name" value="DH_2"/>
    <property type="match status" value="1"/>
</dbReference>
<feature type="region of interest" description="Disordered" evidence="1">
    <location>
        <begin position="1026"/>
        <end position="1058"/>
    </location>
</feature>
<feature type="compositionally biased region" description="Basic and acidic residues" evidence="1">
    <location>
        <begin position="1"/>
        <end position="13"/>
    </location>
</feature>
<dbReference type="Pfam" id="PF00621">
    <property type="entry name" value="RhoGEF"/>
    <property type="match status" value="1"/>
</dbReference>
<dbReference type="PANTHER" id="PTHR12673:SF270">
    <property type="entry name" value="FYVE-TYPE DOMAIN-CONTAINING PROTEIN"/>
    <property type="match status" value="1"/>
</dbReference>
<dbReference type="CDD" id="cd00160">
    <property type="entry name" value="RhoGEF"/>
    <property type="match status" value="1"/>
</dbReference>
<dbReference type="InterPro" id="IPR051092">
    <property type="entry name" value="FYVE_RhoGEF_PH"/>
</dbReference>
<comment type="caution">
    <text evidence="3">The sequence shown here is derived from an EMBL/GenBank/DDBJ whole genome shotgun (WGS) entry which is preliminary data.</text>
</comment>
<feature type="region of interest" description="Disordered" evidence="1">
    <location>
        <begin position="1084"/>
        <end position="1109"/>
    </location>
</feature>
<keyword evidence="4" id="KW-1185">Reference proteome</keyword>
<feature type="compositionally biased region" description="Polar residues" evidence="1">
    <location>
        <begin position="1095"/>
        <end position="1109"/>
    </location>
</feature>
<feature type="region of interest" description="Disordered" evidence="1">
    <location>
        <begin position="916"/>
        <end position="1014"/>
    </location>
</feature>
<accession>A0A9P6MV20</accession>
<dbReference type="SMART" id="SM00325">
    <property type="entry name" value="RhoGEF"/>
    <property type="match status" value="1"/>
</dbReference>
<dbReference type="Gene3D" id="2.30.29.30">
    <property type="entry name" value="Pleckstrin-homology domain (PH domain)/Phosphotyrosine-binding domain (PTB)"/>
    <property type="match status" value="1"/>
</dbReference>
<dbReference type="EMBL" id="JAAAID010000705">
    <property type="protein sequence ID" value="KAG0014649.1"/>
    <property type="molecule type" value="Genomic_DNA"/>
</dbReference>
<gene>
    <name evidence="3" type="ORF">BGZ80_010323</name>
</gene>
<proteinExistence type="predicted"/>
<evidence type="ECO:0000313" key="4">
    <source>
        <dbReference type="Proteomes" id="UP000703661"/>
    </source>
</evidence>
<sequence>MKLTKDPMKRLTRNESNGAYRHRPSLSLNSSKKALLNLQDRRVFKLHAKVPRLPGIKTIATSTPTLATSATFIYSTELSNTRRTSEAMGNDLLILCSDTPNIATPLESQAAVTNSVGEEGIVETTLKESNTSEDAVQSREQCHGLDETMGTGASNESDADNYVLTTDPQDQTPIGPIQCITKVEFGSALSSALEALSIDPRPELDAKETKRFVKRSHALKELEATEESYVNDLDVLLHVYLRVLETKPWFPQNIQVKMCRCVNGLLAMHRNFHSRIEAGVSGDSDHERYLPLRVYKSLAESIKILSRDNYLYSAFCELRMRTVNEINKSAGQATMTLLQRECKDLMLQQGRPSSRSDLKDFLIKPIQRICRYPLLLKEILRLTNQNDPEYQYIEQAYQLMKGKAREMDENQRMVERRLLTEQFLKKLPDTSFPRKVGLISNKEQSVSSDMNLGNSTSVNSSIHPYQTSTGSIHHDGNSGGLTFNSEFVSDNCFDFGSGLEGFNPAALTKAFAGTLGSIILAGALEYVITPDMPVRLKYYGCILFETMLIVVKVKKSNLYEPRQWLPLRLCELHETTRLDGYTQFGWKIMFDQFRIDFGANSVAEQQVWINTLQDRIWIAKEAYIRLPRDVAIFETVVSSLPWKANSSFAAGYMNAHQQQISHKSPSFSPSPWSSCSSAIPSPLMPPPPSVSSSTMMMAMSSMVTIEPEKWNSRGYGQTLDSHAYRQDLCPPDHQLGSKFSEKVRELSVGNHESTRIGGMTSNWSSDKEVSDQNQCFLSPRNAHDYQTRSEPQLLNPSTPMPRFLYGNRPKNNSFDVARAFASSNNSIKPNQKILVQNLFKDVSTEHIWTSSAAVQPSPQSASVLSRHNSSNPLSDSQPIATPSSPQMNTSGVFNVPSAWDSTGSVTLLGEDSYTSMHVAGSPSSSLTSRRRDSGMGVQPLPSVAAGNLDKSDWDQQRNSATSTIAGTLSLNFRKNSDPQQHRHHRRSSSIVETGRYGSESQEGTVSSGDGCETPAILTQEPYSLLSGIRPTENSGDDHSEGPPFEAGKELHQQQPNIGDSQEHCALHEEVLFQNEQPSLMSVTILGRTSTKDTRSTVTSYNSSLGYSDHTQTDFIGSSHSMDSDMCLDESEATLTSSTPPRPALTTFVSASNCSAKTKSQDLLSLFAQENGQPANSNRNSKVVSKPRPGYQPQDQRRPDLLSSTSSQGRRKSLSIFQNITNSASQKFRSLIRSQNGPKRRTVMGLSPTIMECSSSLDDLAAEKATEEKDKGCLNETMV</sequence>
<dbReference type="GO" id="GO:0005085">
    <property type="term" value="F:guanyl-nucleotide exchange factor activity"/>
    <property type="evidence" value="ECO:0007669"/>
    <property type="project" value="InterPro"/>
</dbReference>
<protein>
    <recommendedName>
        <fullName evidence="2">DH domain-containing protein</fullName>
    </recommendedName>
</protein>
<feature type="compositionally biased region" description="Polar residues" evidence="1">
    <location>
        <begin position="998"/>
        <end position="1007"/>
    </location>
</feature>
<feature type="region of interest" description="Disordered" evidence="1">
    <location>
        <begin position="1"/>
        <end position="25"/>
    </location>
</feature>
<feature type="compositionally biased region" description="Polar residues" evidence="1">
    <location>
        <begin position="865"/>
        <end position="892"/>
    </location>
</feature>
<evidence type="ECO:0000256" key="1">
    <source>
        <dbReference type="SAM" id="MobiDB-lite"/>
    </source>
</evidence>
<dbReference type="PANTHER" id="PTHR12673">
    <property type="entry name" value="FACIOGENITAL DYSPLASIA PROTEIN"/>
    <property type="match status" value="1"/>
</dbReference>
<dbReference type="Gene3D" id="1.20.900.10">
    <property type="entry name" value="Dbl homology (DH) domain"/>
    <property type="match status" value="1"/>
</dbReference>
<feature type="compositionally biased region" description="Polar residues" evidence="1">
    <location>
        <begin position="956"/>
        <end position="973"/>
    </location>
</feature>
<reference evidence="3" key="1">
    <citation type="journal article" date="2020" name="Fungal Divers.">
        <title>Resolving the Mortierellaceae phylogeny through synthesis of multi-gene phylogenetics and phylogenomics.</title>
        <authorList>
            <person name="Vandepol N."/>
            <person name="Liber J."/>
            <person name="Desiro A."/>
            <person name="Na H."/>
            <person name="Kennedy M."/>
            <person name="Barry K."/>
            <person name="Grigoriev I.V."/>
            <person name="Miller A.N."/>
            <person name="O'Donnell K."/>
            <person name="Stajich J.E."/>
            <person name="Bonito G."/>
        </authorList>
    </citation>
    <scope>NUCLEOTIDE SEQUENCE</scope>
    <source>
        <strain evidence="3">NRRL 2769</strain>
    </source>
</reference>
<evidence type="ECO:0000313" key="3">
    <source>
        <dbReference type="EMBL" id="KAG0014649.1"/>
    </source>
</evidence>
<dbReference type="InterPro" id="IPR035899">
    <property type="entry name" value="DBL_dom_sf"/>
</dbReference>
<dbReference type="InterPro" id="IPR011993">
    <property type="entry name" value="PH-like_dom_sf"/>
</dbReference>
<dbReference type="InterPro" id="IPR000219">
    <property type="entry name" value="DH_dom"/>
</dbReference>
<feature type="region of interest" description="Disordered" evidence="1">
    <location>
        <begin position="851"/>
        <end position="895"/>
    </location>
</feature>
<dbReference type="AlphaFoldDB" id="A0A9P6MV20"/>
<feature type="domain" description="DH" evidence="2">
    <location>
        <begin position="214"/>
        <end position="410"/>
    </location>
</feature>